<name>A0A5J4SQN9_9ZZZZ</name>
<feature type="region of interest" description="Disordered" evidence="1">
    <location>
        <begin position="64"/>
        <end position="87"/>
    </location>
</feature>
<evidence type="ECO:0000313" key="2">
    <source>
        <dbReference type="EMBL" id="KAA6348228.1"/>
    </source>
</evidence>
<gene>
    <name evidence="2" type="ORF">EZS27_004296</name>
</gene>
<feature type="compositionally biased region" description="Basic and acidic residues" evidence="1">
    <location>
        <begin position="67"/>
        <end position="87"/>
    </location>
</feature>
<dbReference type="AlphaFoldDB" id="A0A5J4SQN9"/>
<reference evidence="2" key="1">
    <citation type="submission" date="2019-03" db="EMBL/GenBank/DDBJ databases">
        <title>Single cell metagenomics reveals metabolic interactions within the superorganism composed of flagellate Streblomastix strix and complex community of Bacteroidetes bacteria on its surface.</title>
        <authorList>
            <person name="Treitli S.C."/>
            <person name="Kolisko M."/>
            <person name="Husnik F."/>
            <person name="Keeling P."/>
            <person name="Hampl V."/>
        </authorList>
    </citation>
    <scope>NUCLEOTIDE SEQUENCE</scope>
    <source>
        <strain evidence="2">STM</strain>
    </source>
</reference>
<evidence type="ECO:0000256" key="1">
    <source>
        <dbReference type="SAM" id="MobiDB-lite"/>
    </source>
</evidence>
<organism evidence="2">
    <name type="scientific">termite gut metagenome</name>
    <dbReference type="NCBI Taxonomy" id="433724"/>
    <lineage>
        <taxon>unclassified sequences</taxon>
        <taxon>metagenomes</taxon>
        <taxon>organismal metagenomes</taxon>
    </lineage>
</organism>
<dbReference type="EMBL" id="SNRY01000073">
    <property type="protein sequence ID" value="KAA6348228.1"/>
    <property type="molecule type" value="Genomic_DNA"/>
</dbReference>
<protein>
    <submittedName>
        <fullName evidence="2">Uncharacterized protein</fullName>
    </submittedName>
</protein>
<proteinExistence type="predicted"/>
<comment type="caution">
    <text evidence="2">The sequence shown here is derived from an EMBL/GenBank/DDBJ whole genome shotgun (WGS) entry which is preliminary data.</text>
</comment>
<accession>A0A5J4SQN9</accession>
<sequence>MSTDSDSEIEKLEQEHTYCRKLANFHQKMVCDDFFAKDRDFHLLKMKKYDDLCEELGEKIGQLYQENKQKDAKQKSNVDNGKKDYNR</sequence>